<feature type="transmembrane region" description="Helical" evidence="2">
    <location>
        <begin position="726"/>
        <end position="747"/>
    </location>
</feature>
<dbReference type="AlphaFoldDB" id="A0AA39H7Y7"/>
<keyword evidence="3" id="KW-0732">Signal</keyword>
<feature type="compositionally biased region" description="Polar residues" evidence="1">
    <location>
        <begin position="761"/>
        <end position="777"/>
    </location>
</feature>
<evidence type="ECO:0000256" key="1">
    <source>
        <dbReference type="SAM" id="MobiDB-lite"/>
    </source>
</evidence>
<keyword evidence="2" id="KW-1133">Transmembrane helix</keyword>
<evidence type="ECO:0000256" key="2">
    <source>
        <dbReference type="SAM" id="Phobius"/>
    </source>
</evidence>
<evidence type="ECO:0000256" key="3">
    <source>
        <dbReference type="SAM" id="SignalP"/>
    </source>
</evidence>
<comment type="caution">
    <text evidence="4">The sequence shown here is derived from an EMBL/GenBank/DDBJ whole genome shotgun (WGS) entry which is preliminary data.</text>
</comment>
<evidence type="ECO:0008006" key="6">
    <source>
        <dbReference type="Google" id="ProtNLM"/>
    </source>
</evidence>
<organism evidence="4 5">
    <name type="scientific">Steinernema hermaphroditum</name>
    <dbReference type="NCBI Taxonomy" id="289476"/>
    <lineage>
        <taxon>Eukaryota</taxon>
        <taxon>Metazoa</taxon>
        <taxon>Ecdysozoa</taxon>
        <taxon>Nematoda</taxon>
        <taxon>Chromadorea</taxon>
        <taxon>Rhabditida</taxon>
        <taxon>Tylenchina</taxon>
        <taxon>Panagrolaimomorpha</taxon>
        <taxon>Strongyloidoidea</taxon>
        <taxon>Steinernematidae</taxon>
        <taxon>Steinernema</taxon>
    </lineage>
</organism>
<feature type="region of interest" description="Disordered" evidence="1">
    <location>
        <begin position="112"/>
        <end position="145"/>
    </location>
</feature>
<sequence>MAKPRISHYLATTVFIALFQYSETIRCHCFMSDCVWRSWKSDGQAFRQVHCEGNHCVLEVHSSLLKGQTCGNETIANDTCSEWNSSDFVFRKRVCRCTTDFCNTEQFMDEWDRKNPPTTTTESPEEIQRRQEQKAREETRRRKKIEEQERNNLMKACIVRLVRCVERLEGPQTPGITEEIERETRSTRALFQCCNTMKCHCVGIDCVLRSLKKNDPLWPLRCEGNHCVFEIYGPMKSQTCDDDSIENDTCTDWIGDRNKQYSFARRVCRCATEFCNTEQFMSEWDRRNPPTTTTEPPETIRRREEQKAREEARRQEQMNKEANGNLFVAFFTALNCHDHPELRIVLSRNTACESNRTVFVVILLHSSSDFYWKRFPNYKAHCSVMHGALNLTAVLLFALPIHVDSVLCHCSAPICTPLKLNSAERTRSRLCTGDHCVLEIQGTSYLQFCANNAIEIDRCTKWQRYQNQSAAKRTCQCSYDLCNDDFFVARWDRRTDKTPTTTASTILQEQKQRDIMNRLLKHFVIGVLALIATSALFMLCLVRCARCLSSMARASEDWQEQFPVEAHSETGHSANDTLLPQHAQFNMPTPSAPPEEAEDLPPSYDECYVECSPTDSSFTASPISTAKAAESNWKIVNPLICSGDHCILEVTPHLHSQYCGDGIIKEDVCTHSDEDFSAQTCQCGSELCNLPNFKERWYQNILENAKKEKGSMARVDRIYRSVEEPFIGFGLYVTAGICFALFNYGLYHCIRCMIRQLEPETQSSSSPMPAGDSTNLLTVDAPIPSAPLEHPLPPSYDEVCENA</sequence>
<keyword evidence="2" id="KW-0812">Transmembrane</keyword>
<feature type="compositionally biased region" description="Basic and acidic residues" evidence="1">
    <location>
        <begin position="126"/>
        <end position="145"/>
    </location>
</feature>
<feature type="chain" id="PRO_5041239444" description="Activin types I and II receptor domain-containing protein" evidence="3">
    <location>
        <begin position="25"/>
        <end position="803"/>
    </location>
</feature>
<feature type="region of interest" description="Disordered" evidence="1">
    <location>
        <begin position="761"/>
        <end position="803"/>
    </location>
</feature>
<evidence type="ECO:0000313" key="4">
    <source>
        <dbReference type="EMBL" id="KAK0400915.1"/>
    </source>
</evidence>
<feature type="compositionally biased region" description="Basic and acidic residues" evidence="1">
    <location>
        <begin position="298"/>
        <end position="317"/>
    </location>
</feature>
<evidence type="ECO:0000313" key="5">
    <source>
        <dbReference type="Proteomes" id="UP001175271"/>
    </source>
</evidence>
<feature type="transmembrane region" description="Helical" evidence="2">
    <location>
        <begin position="519"/>
        <end position="542"/>
    </location>
</feature>
<proteinExistence type="predicted"/>
<dbReference type="Proteomes" id="UP001175271">
    <property type="component" value="Unassembled WGS sequence"/>
</dbReference>
<feature type="region of interest" description="Disordered" evidence="1">
    <location>
        <begin position="285"/>
        <end position="317"/>
    </location>
</feature>
<name>A0AA39H7Y7_9BILA</name>
<keyword evidence="5" id="KW-1185">Reference proteome</keyword>
<accession>A0AA39H7Y7</accession>
<reference evidence="4" key="1">
    <citation type="submission" date="2023-06" db="EMBL/GenBank/DDBJ databases">
        <title>Genomic analysis of the entomopathogenic nematode Steinernema hermaphroditum.</title>
        <authorList>
            <person name="Schwarz E.M."/>
            <person name="Heppert J.K."/>
            <person name="Baniya A."/>
            <person name="Schwartz H.T."/>
            <person name="Tan C.-H."/>
            <person name="Antoshechkin I."/>
            <person name="Sternberg P.W."/>
            <person name="Goodrich-Blair H."/>
            <person name="Dillman A.R."/>
        </authorList>
    </citation>
    <scope>NUCLEOTIDE SEQUENCE</scope>
    <source>
        <strain evidence="4">PS9179</strain>
        <tissue evidence="4">Whole animal</tissue>
    </source>
</reference>
<dbReference type="EMBL" id="JAUCMV010000004">
    <property type="protein sequence ID" value="KAK0400915.1"/>
    <property type="molecule type" value="Genomic_DNA"/>
</dbReference>
<gene>
    <name evidence="4" type="ORF">QR680_015517</name>
</gene>
<protein>
    <recommendedName>
        <fullName evidence="6">Activin types I and II receptor domain-containing protein</fullName>
    </recommendedName>
</protein>
<keyword evidence="2" id="KW-0472">Membrane</keyword>
<feature type="signal peptide" evidence="3">
    <location>
        <begin position="1"/>
        <end position="24"/>
    </location>
</feature>